<feature type="region of interest" description="Disordered" evidence="1">
    <location>
        <begin position="25"/>
        <end position="65"/>
    </location>
</feature>
<dbReference type="RefSeq" id="WP_035247440.1">
    <property type="nucleotide sequence ID" value="NZ_AQQY01000001.1"/>
</dbReference>
<dbReference type="EMBL" id="AQQY01000001">
    <property type="protein sequence ID" value="KCV83537.1"/>
    <property type="molecule type" value="Genomic_DNA"/>
</dbReference>
<evidence type="ECO:0000313" key="3">
    <source>
        <dbReference type="EMBL" id="KCV83537.1"/>
    </source>
</evidence>
<dbReference type="InterPro" id="IPR010642">
    <property type="entry name" value="Invasion_prot_B"/>
</dbReference>
<dbReference type="eggNOG" id="COG5342">
    <property type="taxonomic scope" value="Bacteria"/>
</dbReference>
<feature type="compositionally biased region" description="Low complexity" evidence="1">
    <location>
        <begin position="25"/>
        <end position="45"/>
    </location>
</feature>
<proteinExistence type="predicted"/>
<evidence type="ECO:0000256" key="2">
    <source>
        <dbReference type="SAM" id="SignalP"/>
    </source>
</evidence>
<dbReference type="STRING" id="1461693.ATO10_02215"/>
<dbReference type="PATRIC" id="fig|1461693.3.peg.459"/>
<reference evidence="3 4" key="1">
    <citation type="submission" date="2013-04" db="EMBL/GenBank/DDBJ databases">
        <title>Shimia sp. 22II-S11-Z10 Genome Sequencing.</title>
        <authorList>
            <person name="Lai Q."/>
            <person name="Li G."/>
            <person name="Shao Z."/>
        </authorList>
    </citation>
    <scope>NUCLEOTIDE SEQUENCE [LARGE SCALE GENOMIC DNA]</scope>
    <source>
        <strain evidence="4">22II-S11-Z10</strain>
    </source>
</reference>
<comment type="caution">
    <text evidence="3">The sequence shown here is derived from an EMBL/GenBank/DDBJ whole genome shotgun (WGS) entry which is preliminary data.</text>
</comment>
<accession>A0A058ZQU0</accession>
<dbReference type="AlphaFoldDB" id="A0A058ZQU0"/>
<dbReference type="Gene3D" id="2.60.40.1880">
    <property type="entry name" value="Invasion associated locus B (IalB) protein"/>
    <property type="match status" value="1"/>
</dbReference>
<keyword evidence="4" id="KW-1185">Reference proteome</keyword>
<feature type="signal peptide" evidence="2">
    <location>
        <begin position="1"/>
        <end position="23"/>
    </location>
</feature>
<gene>
    <name evidence="3" type="ORF">ATO10_02215</name>
</gene>
<feature type="chain" id="PRO_5001567203" description="Invasion associated locus B family protein" evidence="2">
    <location>
        <begin position="24"/>
        <end position="212"/>
    </location>
</feature>
<dbReference type="InterPro" id="IPR038696">
    <property type="entry name" value="IalB_sf"/>
</dbReference>
<organism evidence="3 4">
    <name type="scientific">Actibacterium atlanticum</name>
    <dbReference type="NCBI Taxonomy" id="1461693"/>
    <lineage>
        <taxon>Bacteria</taxon>
        <taxon>Pseudomonadati</taxon>
        <taxon>Pseudomonadota</taxon>
        <taxon>Alphaproteobacteria</taxon>
        <taxon>Rhodobacterales</taxon>
        <taxon>Roseobacteraceae</taxon>
        <taxon>Actibacterium</taxon>
    </lineage>
</organism>
<name>A0A058ZQU0_9RHOB</name>
<evidence type="ECO:0008006" key="5">
    <source>
        <dbReference type="Google" id="ProtNLM"/>
    </source>
</evidence>
<dbReference type="Pfam" id="PF06776">
    <property type="entry name" value="IalB"/>
    <property type="match status" value="1"/>
</dbReference>
<evidence type="ECO:0000313" key="4">
    <source>
        <dbReference type="Proteomes" id="UP000024836"/>
    </source>
</evidence>
<dbReference type="OrthoDB" id="9797912at2"/>
<evidence type="ECO:0000256" key="1">
    <source>
        <dbReference type="SAM" id="MobiDB-lite"/>
    </source>
</evidence>
<keyword evidence="2" id="KW-0732">Signal</keyword>
<sequence length="212" mass="22503">MRAFLNSLICASVVALSAPAALAQETTPTEAPTPAETPAAENPLASDPTISMGTEVKNEVGQPYARETHGDWEMRCVRAPEGQKEPCQLYQLIKDTTGNPVSEINVFFIASEQGQAAGATVVTPLETLLSPQLRFAIDSGSQKRYPFAFCTPNSCMSRLGFSPEDINALKRGAKATITIVPLQAPDTEVALDVSLSGFTAGFDALIKDVTGQ</sequence>
<dbReference type="Proteomes" id="UP000024836">
    <property type="component" value="Unassembled WGS sequence"/>
</dbReference>
<protein>
    <recommendedName>
        <fullName evidence="5">Invasion associated locus B family protein</fullName>
    </recommendedName>
</protein>